<name>A0AAD3HNA0_9CHLO</name>
<feature type="non-terminal residue" evidence="4">
    <location>
        <position position="1"/>
    </location>
</feature>
<comment type="similarity">
    <text evidence="1">Belongs to the UPF0677 family.</text>
</comment>
<proteinExistence type="inferred from homology"/>
<reference evidence="4 5" key="1">
    <citation type="journal article" date="2021" name="Sci. Rep.">
        <title>Genome sequencing of the multicellular alga Astrephomene provides insights into convergent evolution of germ-soma differentiation.</title>
        <authorList>
            <person name="Yamashita S."/>
            <person name="Yamamoto K."/>
            <person name="Matsuzaki R."/>
            <person name="Suzuki S."/>
            <person name="Yamaguchi H."/>
            <person name="Hirooka S."/>
            <person name="Minakuchi Y."/>
            <person name="Miyagishima S."/>
            <person name="Kawachi M."/>
            <person name="Toyoda A."/>
            <person name="Nozaki H."/>
        </authorList>
    </citation>
    <scope>NUCLEOTIDE SEQUENCE [LARGE SCALE GENOMIC DNA]</scope>
    <source>
        <strain evidence="4 5">NIES-4017</strain>
    </source>
</reference>
<evidence type="ECO:0000256" key="1">
    <source>
        <dbReference type="ARBA" id="ARBA00008138"/>
    </source>
</evidence>
<accession>A0AAD3HNA0</accession>
<dbReference type="GO" id="GO:0008168">
    <property type="term" value="F:methyltransferase activity"/>
    <property type="evidence" value="ECO:0007669"/>
    <property type="project" value="UniProtKB-KW"/>
</dbReference>
<keyword evidence="3" id="KW-0808">Transferase</keyword>
<keyword evidence="2" id="KW-0489">Methyltransferase</keyword>
<comment type="caution">
    <text evidence="4">The sequence shown here is derived from an EMBL/GenBank/DDBJ whole genome shotgun (WGS) entry which is preliminary data.</text>
</comment>
<dbReference type="Pfam" id="PF04072">
    <property type="entry name" value="LCM"/>
    <property type="match status" value="1"/>
</dbReference>
<organism evidence="4 5">
    <name type="scientific">Astrephomene gubernaculifera</name>
    <dbReference type="NCBI Taxonomy" id="47775"/>
    <lineage>
        <taxon>Eukaryota</taxon>
        <taxon>Viridiplantae</taxon>
        <taxon>Chlorophyta</taxon>
        <taxon>core chlorophytes</taxon>
        <taxon>Chlorophyceae</taxon>
        <taxon>CS clade</taxon>
        <taxon>Chlamydomonadales</taxon>
        <taxon>Astrephomenaceae</taxon>
        <taxon>Astrephomene</taxon>
    </lineage>
</organism>
<dbReference type="InterPro" id="IPR011610">
    <property type="entry name" value="SAM_mthyl_Trfase_ML2640-like"/>
</dbReference>
<dbReference type="PANTHER" id="PTHR43619">
    <property type="entry name" value="S-ADENOSYL-L-METHIONINE-DEPENDENT METHYLTRANSFERASE YKTD-RELATED"/>
    <property type="match status" value="1"/>
</dbReference>
<gene>
    <name evidence="4" type="ORF">Agub_g8197</name>
</gene>
<dbReference type="Gene3D" id="3.40.50.150">
    <property type="entry name" value="Vaccinia Virus protein VP39"/>
    <property type="match status" value="1"/>
</dbReference>
<dbReference type="InterPro" id="IPR029063">
    <property type="entry name" value="SAM-dependent_MTases_sf"/>
</dbReference>
<dbReference type="PANTHER" id="PTHR43619:SF2">
    <property type="entry name" value="S-ADENOSYL-L-METHIONINE-DEPENDENT METHYLTRANSFERASES SUPERFAMILY PROTEIN"/>
    <property type="match status" value="1"/>
</dbReference>
<dbReference type="NCBIfam" id="TIGR00027">
    <property type="entry name" value="mthyl_TIGR00027"/>
    <property type="match status" value="1"/>
</dbReference>
<sequence length="271" mass="29555">MSAAPEVVATSSKTKGSSKLGLLYLITRGHPTNYDMLVFRTLNRDMKLPNHNEDHLAERLRDELMPVRSWMLKHLPGSKGQLRRTLENSLWGVPGAVNFIDARTKWFDSAVKDALAAGIKQVVVIAAGYDTRAYRLGAPGVRFFEVDLPSASATKQRLVEKLGFVEDPAMLPTYVAADLSKVPITQALEGTGFDASQPTLFTIEGLIYYLPAPACASLFEALSGLSAPGSRIYFDFMNAAALEGRGKFPGFRVTRKSVANKGEPFLSGIES</sequence>
<dbReference type="SUPFAM" id="SSF53335">
    <property type="entry name" value="S-adenosyl-L-methionine-dependent methyltransferases"/>
    <property type="match status" value="1"/>
</dbReference>
<dbReference type="InterPro" id="IPR007213">
    <property type="entry name" value="Ppm1/Ppm2/Tcmp"/>
</dbReference>
<keyword evidence="5" id="KW-1185">Reference proteome</keyword>
<dbReference type="AlphaFoldDB" id="A0AAD3HNA0"/>
<protein>
    <recommendedName>
        <fullName evidence="6">S-adenosyl-L-methionine-dependent methyltransferase</fullName>
    </recommendedName>
</protein>
<evidence type="ECO:0000256" key="2">
    <source>
        <dbReference type="ARBA" id="ARBA00022603"/>
    </source>
</evidence>
<evidence type="ECO:0008006" key="6">
    <source>
        <dbReference type="Google" id="ProtNLM"/>
    </source>
</evidence>
<evidence type="ECO:0000313" key="4">
    <source>
        <dbReference type="EMBL" id="GFR46595.1"/>
    </source>
</evidence>
<dbReference type="GO" id="GO:0032259">
    <property type="term" value="P:methylation"/>
    <property type="evidence" value="ECO:0007669"/>
    <property type="project" value="UniProtKB-KW"/>
</dbReference>
<evidence type="ECO:0000313" key="5">
    <source>
        <dbReference type="Proteomes" id="UP001054857"/>
    </source>
</evidence>
<evidence type="ECO:0000256" key="3">
    <source>
        <dbReference type="ARBA" id="ARBA00022679"/>
    </source>
</evidence>
<dbReference type="EMBL" id="BMAR01000015">
    <property type="protein sequence ID" value="GFR46595.1"/>
    <property type="molecule type" value="Genomic_DNA"/>
</dbReference>
<dbReference type="Proteomes" id="UP001054857">
    <property type="component" value="Unassembled WGS sequence"/>
</dbReference>